<organism evidence="1">
    <name type="scientific">Solanum chacoense</name>
    <name type="common">Chaco potato</name>
    <dbReference type="NCBI Taxonomy" id="4108"/>
    <lineage>
        <taxon>Eukaryota</taxon>
        <taxon>Viridiplantae</taxon>
        <taxon>Streptophyta</taxon>
        <taxon>Embryophyta</taxon>
        <taxon>Tracheophyta</taxon>
        <taxon>Spermatophyta</taxon>
        <taxon>Magnoliopsida</taxon>
        <taxon>eudicotyledons</taxon>
        <taxon>Gunneridae</taxon>
        <taxon>Pentapetalae</taxon>
        <taxon>asterids</taxon>
        <taxon>lamiids</taxon>
        <taxon>Solanales</taxon>
        <taxon>Solanaceae</taxon>
        <taxon>Solanoideae</taxon>
        <taxon>Solaneae</taxon>
        <taxon>Solanum</taxon>
    </lineage>
</organism>
<dbReference type="AlphaFoldDB" id="A0A0V0ITA3"/>
<evidence type="ECO:0000313" key="1">
    <source>
        <dbReference type="EMBL" id="JAP35179.1"/>
    </source>
</evidence>
<proteinExistence type="predicted"/>
<dbReference type="EMBL" id="GEDG01003221">
    <property type="protein sequence ID" value="JAP35179.1"/>
    <property type="molecule type" value="Transcribed_RNA"/>
</dbReference>
<name>A0A0V0ITA3_SOLCH</name>
<protein>
    <submittedName>
        <fullName evidence="1">Putative ovule protein</fullName>
    </submittedName>
</protein>
<accession>A0A0V0ITA3</accession>
<reference evidence="1" key="1">
    <citation type="submission" date="2015-12" db="EMBL/GenBank/DDBJ databases">
        <title>Gene expression during late stages of embryo sac development: a critical building block for successful pollen-pistil interactions.</title>
        <authorList>
            <person name="Liu Y."/>
            <person name="Joly V."/>
            <person name="Sabar M."/>
            <person name="Matton D.P."/>
        </authorList>
    </citation>
    <scope>NUCLEOTIDE SEQUENCE</scope>
</reference>
<sequence>MTPIKNKLENVHHFNSFRSSLLECWSSLTIFIVVLDWKCLKDKESSCDNYNEFFKASRRCKFIWTRQVPLFAIPLLSDSTMTLPFIWVSACGLESFSWNFLCLICSMRPERISCLTKEG</sequence>